<gene>
    <name evidence="1" type="ORF">FD35_GL000082</name>
</gene>
<proteinExistence type="predicted"/>
<sequence length="311" mass="35758">MSKDTLNGRQREMFDKANQAYQDKDYAQAASLLENIYNEVQNPQINHLLVESLYLHEEYSRARAYADDYLNSYLTTATDFRFLLTLLLRVHEFILAHEIVAGVRDKQLKQTGLDMIEGAENEARLDTKVTLTTIAKQFYHMSDYSAAEQQGRFQAALKLPLAEFKQGAQYLLVDPYLHPLFVVSILEVFQRLHDETAVTFQWLDKKRYTVVPNQLNSLQDDQMYKQVQQSLTEKLATKDPVAYNLLSQEVRLQLTLTYPFVSRVVTDADGWVDNLMAVYQGKPSNGSDEIATWQSRLEKLTAELLANDNQG</sequence>
<protein>
    <submittedName>
        <fullName evidence="1">Type I site-specific restriction-modification system, R (Restriction) subunit</fullName>
    </submittedName>
</protein>
<keyword evidence="2" id="KW-1185">Reference proteome</keyword>
<dbReference type="EMBL" id="AZFF01000001">
    <property type="protein sequence ID" value="KRL57076.1"/>
    <property type="molecule type" value="Genomic_DNA"/>
</dbReference>
<dbReference type="STRING" id="1114972.FD35_GL000082"/>
<dbReference type="AlphaFoldDB" id="A0A0R1RPZ1"/>
<dbReference type="RefSeq" id="WP_017262025.1">
    <property type="nucleotide sequence ID" value="NZ_AUAW01000001.1"/>
</dbReference>
<dbReference type="OrthoDB" id="1655898at2"/>
<name>A0A0R1RPZ1_9LACO</name>
<evidence type="ECO:0000313" key="1">
    <source>
        <dbReference type="EMBL" id="KRL57076.1"/>
    </source>
</evidence>
<dbReference type="PATRIC" id="fig|1114972.6.peg.80"/>
<organism evidence="1 2">
    <name type="scientific">Furfurilactobacillus rossiae DSM 15814</name>
    <dbReference type="NCBI Taxonomy" id="1114972"/>
    <lineage>
        <taxon>Bacteria</taxon>
        <taxon>Bacillati</taxon>
        <taxon>Bacillota</taxon>
        <taxon>Bacilli</taxon>
        <taxon>Lactobacillales</taxon>
        <taxon>Lactobacillaceae</taxon>
        <taxon>Furfurilactobacillus</taxon>
    </lineage>
</organism>
<reference evidence="1 2" key="1">
    <citation type="journal article" date="2015" name="Genome Announc.">
        <title>Expanding the biotechnology potential of lactobacilli through comparative genomics of 213 strains and associated genera.</title>
        <authorList>
            <person name="Sun Z."/>
            <person name="Harris H.M."/>
            <person name="McCann A."/>
            <person name="Guo C."/>
            <person name="Argimon S."/>
            <person name="Zhang W."/>
            <person name="Yang X."/>
            <person name="Jeffery I.B."/>
            <person name="Cooney J.C."/>
            <person name="Kagawa T.F."/>
            <person name="Liu W."/>
            <person name="Song Y."/>
            <person name="Salvetti E."/>
            <person name="Wrobel A."/>
            <person name="Rasinkangas P."/>
            <person name="Parkhill J."/>
            <person name="Rea M.C."/>
            <person name="O'Sullivan O."/>
            <person name="Ritari J."/>
            <person name="Douillard F.P."/>
            <person name="Paul Ross R."/>
            <person name="Yang R."/>
            <person name="Briner A.E."/>
            <person name="Felis G.E."/>
            <person name="de Vos W.M."/>
            <person name="Barrangou R."/>
            <person name="Klaenhammer T.R."/>
            <person name="Caufield P.W."/>
            <person name="Cui Y."/>
            <person name="Zhang H."/>
            <person name="O'Toole P.W."/>
        </authorList>
    </citation>
    <scope>NUCLEOTIDE SEQUENCE [LARGE SCALE GENOMIC DNA]</scope>
    <source>
        <strain evidence="1 2">DSM 15814</strain>
    </source>
</reference>
<comment type="caution">
    <text evidence="1">The sequence shown here is derived from an EMBL/GenBank/DDBJ whole genome shotgun (WGS) entry which is preliminary data.</text>
</comment>
<accession>A0A0R1RPZ1</accession>
<evidence type="ECO:0000313" key="2">
    <source>
        <dbReference type="Proteomes" id="UP000051999"/>
    </source>
</evidence>
<dbReference type="eggNOG" id="COG0457">
    <property type="taxonomic scope" value="Bacteria"/>
</dbReference>
<dbReference type="Proteomes" id="UP000051999">
    <property type="component" value="Unassembled WGS sequence"/>
</dbReference>